<name>A0ABU2KF34_9FLAO</name>
<keyword evidence="3" id="KW-1185">Reference proteome</keyword>
<keyword evidence="2" id="KW-0378">Hydrolase</keyword>
<dbReference type="SUPFAM" id="SSF56219">
    <property type="entry name" value="DNase I-like"/>
    <property type="match status" value="1"/>
</dbReference>
<dbReference type="InterPro" id="IPR005135">
    <property type="entry name" value="Endo/exonuclease/phosphatase"/>
</dbReference>
<proteinExistence type="predicted"/>
<dbReference type="GO" id="GO:0004519">
    <property type="term" value="F:endonuclease activity"/>
    <property type="evidence" value="ECO:0007669"/>
    <property type="project" value="UniProtKB-KW"/>
</dbReference>
<accession>A0ABU2KF34</accession>
<dbReference type="RefSeq" id="WP_311400300.1">
    <property type="nucleotide sequence ID" value="NZ_JAVRBG010000001.1"/>
</dbReference>
<evidence type="ECO:0000313" key="2">
    <source>
        <dbReference type="EMBL" id="MDT0293330.1"/>
    </source>
</evidence>
<dbReference type="EMBL" id="JAVRBG010000001">
    <property type="protein sequence ID" value="MDT0293330.1"/>
    <property type="molecule type" value="Genomic_DNA"/>
</dbReference>
<keyword evidence="2" id="KW-0255">Endonuclease</keyword>
<organism evidence="2 3">
    <name type="scientific">Mesonia ostreae</name>
    <dbReference type="NCBI Taxonomy" id="861110"/>
    <lineage>
        <taxon>Bacteria</taxon>
        <taxon>Pseudomonadati</taxon>
        <taxon>Bacteroidota</taxon>
        <taxon>Flavobacteriia</taxon>
        <taxon>Flavobacteriales</taxon>
        <taxon>Flavobacteriaceae</taxon>
        <taxon>Mesonia</taxon>
    </lineage>
</organism>
<dbReference type="Proteomes" id="UP001182991">
    <property type="component" value="Unassembled WGS sequence"/>
</dbReference>
<evidence type="ECO:0000259" key="1">
    <source>
        <dbReference type="Pfam" id="PF03372"/>
    </source>
</evidence>
<sequence>MMWILFLFFGITFSVYQIYPFYVNASAEAKLGSEESISIASINLLSSNQNVTAVEEFIKEKNADILVLAELTSRWNEDLAEVLQTYDYHLKEVREDNFGIGVWSKIPAEFVVLYFSEYKLPSILLSYELEGKAFSLIATHPFPPVGQEQFEQRNRQLDNIANFLAIQKPQNAVVIGDLNTSSFSRNFKNFKQKVALSDSREGFGILATWPASFLPLQTNLDHALISKNIRVKKREVGENIGSDHFPIYLEIGIP</sequence>
<comment type="caution">
    <text evidence="2">The sequence shown here is derived from an EMBL/GenBank/DDBJ whole genome shotgun (WGS) entry which is preliminary data.</text>
</comment>
<dbReference type="Gene3D" id="3.60.10.10">
    <property type="entry name" value="Endonuclease/exonuclease/phosphatase"/>
    <property type="match status" value="1"/>
</dbReference>
<protein>
    <submittedName>
        <fullName evidence="2">Endonuclease/exonuclease/phosphatase family protein</fullName>
    </submittedName>
</protein>
<reference evidence="3" key="1">
    <citation type="submission" date="2023-07" db="EMBL/GenBank/DDBJ databases">
        <title>Isolating and identifying novel microbial strains from the Mariana Trench.</title>
        <authorList>
            <person name="Fu H."/>
        </authorList>
    </citation>
    <scope>NUCLEOTIDE SEQUENCE [LARGE SCALE GENOMIC DNA]</scope>
    <source>
        <strain evidence="3">T-y2</strain>
    </source>
</reference>
<keyword evidence="2" id="KW-0540">Nuclease</keyword>
<dbReference type="InterPro" id="IPR036691">
    <property type="entry name" value="Endo/exonu/phosph_ase_sf"/>
</dbReference>
<dbReference type="Pfam" id="PF03372">
    <property type="entry name" value="Exo_endo_phos"/>
    <property type="match status" value="1"/>
</dbReference>
<evidence type="ECO:0000313" key="3">
    <source>
        <dbReference type="Proteomes" id="UP001182991"/>
    </source>
</evidence>
<feature type="domain" description="Endonuclease/exonuclease/phosphatase" evidence="1">
    <location>
        <begin position="41"/>
        <end position="244"/>
    </location>
</feature>
<gene>
    <name evidence="2" type="ORF">RLT85_01650</name>
</gene>